<dbReference type="GO" id="GO:0030288">
    <property type="term" value="C:outer membrane-bounded periplasmic space"/>
    <property type="evidence" value="ECO:0007669"/>
    <property type="project" value="TreeGrafter"/>
</dbReference>
<feature type="domain" description="Penicillin-binding protein transpeptidase" evidence="14">
    <location>
        <begin position="354"/>
        <end position="593"/>
    </location>
</feature>
<dbReference type="InterPro" id="IPR050396">
    <property type="entry name" value="Glycosyltr_51/Transpeptidase"/>
</dbReference>
<dbReference type="Gene3D" id="1.10.3810.10">
    <property type="entry name" value="Biosynthetic peptidoglycan transglycosylase-like"/>
    <property type="match status" value="1"/>
</dbReference>
<dbReference type="FunFam" id="1.10.3810.10:FF:000001">
    <property type="entry name" value="Penicillin-binding protein 1A"/>
    <property type="match status" value="1"/>
</dbReference>
<dbReference type="GO" id="GO:0008955">
    <property type="term" value="F:peptidoglycan glycosyltransferase activity"/>
    <property type="evidence" value="ECO:0007669"/>
    <property type="project" value="UniProtKB-EC"/>
</dbReference>
<evidence type="ECO:0000256" key="7">
    <source>
        <dbReference type="ARBA" id="ARBA00022984"/>
    </source>
</evidence>
<evidence type="ECO:0000313" key="17">
    <source>
        <dbReference type="EMBL" id="CAB4557685.1"/>
    </source>
</evidence>
<gene>
    <name evidence="16" type="ORF">UFOPK1495_00886</name>
    <name evidence="17" type="ORF">UFOPK1603_00311</name>
    <name evidence="18" type="ORF">UFOPK2143_00033</name>
</gene>
<evidence type="ECO:0000256" key="9">
    <source>
        <dbReference type="ARBA" id="ARBA00023316"/>
    </source>
</evidence>
<evidence type="ECO:0000256" key="13">
    <source>
        <dbReference type="SAM" id="Phobius"/>
    </source>
</evidence>
<dbReference type="AlphaFoldDB" id="A0A6J6CIQ1"/>
<dbReference type="EMBL" id="CAEZSU010000082">
    <property type="protein sequence ID" value="CAB4551257.1"/>
    <property type="molecule type" value="Genomic_DNA"/>
</dbReference>
<evidence type="ECO:0000256" key="1">
    <source>
        <dbReference type="ARBA" id="ARBA00022645"/>
    </source>
</evidence>
<keyword evidence="6" id="KW-0133">Cell shape</keyword>
<name>A0A6J6CIQ1_9ZZZZ</name>
<dbReference type="EMBL" id="CAEZTG010000017">
    <property type="protein sequence ID" value="CAB4557685.1"/>
    <property type="molecule type" value="Genomic_DNA"/>
</dbReference>
<evidence type="ECO:0000259" key="15">
    <source>
        <dbReference type="Pfam" id="PF00912"/>
    </source>
</evidence>
<sequence>MKKLIQFGAAIFSGGVIVAVAMAILIPSVARVASAVEGGDGAIDVSQFQDYAVRSQVFASDGSLIATLHAAENRDPVPLSAMPDTIKDAVLSVEDAQFYEHIGINLRGLFRALVENVQSGEVEQGGSTITQQLVKKALLSDERVLNRKTKEAALAIRLEGQVTKDEILELYLNTVYFGNGAYGVQAAAETYWGKPVADLTLVDSALLASLISNPVGNDPILHPKKAKSERKLALDRMADNGVITSAQAAEFDAMPLPVGRCTGVVAGFRPTDCGGITQPPEESYFVQEVRQQLLADTRLGATYEERYAQVFGGGLKIYTTLDPIAQNAAQDAHDNTFPANVRAEADSKGITTAMVSVESATGAVRALVGGPGFADYKYDIATHEPGRQTGSTFKTFVLLTALEQGVLPDDTVGGGGSWPNPGSTPNPYVITGGGGTLNGVTASSSNGAFVRLGQTVGLENVMYTAQRLGVSSQFDPRAKSMPLGVFDVTPLEMASAYSAIPNGGVREPSYFIDRVEDRTGTVLIEHEANPTRGVSWQSACLATQILANNVQYGTGTNAQLNGQPAAGKTGTTESNSNTWFVGFTPQLTTAVWMGIPSEGTKPMGNLGGREQFGGLWPATIWHNYNQAYIDEAKPKRGEWPRCAAPTREPKPASGASDPYGILNGAEPKVEEATTTTTRPSTTTTTRPRSTTSSSSTTSTTQRPRPTTTTTTVPPPGPN</sequence>
<evidence type="ECO:0000256" key="11">
    <source>
        <dbReference type="ARBA" id="ARBA00049902"/>
    </source>
</evidence>
<reference evidence="16" key="1">
    <citation type="submission" date="2020-05" db="EMBL/GenBank/DDBJ databases">
        <authorList>
            <person name="Chiriac C."/>
            <person name="Salcher M."/>
            <person name="Ghai R."/>
            <person name="Kavagutti S V."/>
        </authorList>
    </citation>
    <scope>NUCLEOTIDE SEQUENCE</scope>
</reference>
<comment type="catalytic activity">
    <reaction evidence="11">
        <text>[GlcNAc-(1-&gt;4)-Mur2Ac(oyl-L-Ala-gamma-D-Glu-L-Lys-D-Ala-D-Ala)](n)-di-trans,octa-cis-undecaprenyl diphosphate + beta-D-GlcNAc-(1-&gt;4)-Mur2Ac(oyl-L-Ala-gamma-D-Glu-L-Lys-D-Ala-D-Ala)-di-trans,octa-cis-undecaprenyl diphosphate = [GlcNAc-(1-&gt;4)-Mur2Ac(oyl-L-Ala-gamma-D-Glu-L-Lys-D-Ala-D-Ala)](n+1)-di-trans,octa-cis-undecaprenyl diphosphate + di-trans,octa-cis-undecaprenyl diphosphate + H(+)</text>
        <dbReference type="Rhea" id="RHEA:23708"/>
        <dbReference type="Rhea" id="RHEA-COMP:9602"/>
        <dbReference type="Rhea" id="RHEA-COMP:9603"/>
        <dbReference type="ChEBI" id="CHEBI:15378"/>
        <dbReference type="ChEBI" id="CHEBI:58405"/>
        <dbReference type="ChEBI" id="CHEBI:60033"/>
        <dbReference type="ChEBI" id="CHEBI:78435"/>
        <dbReference type="EC" id="2.4.99.28"/>
    </reaction>
</comment>
<dbReference type="InterPro" id="IPR023346">
    <property type="entry name" value="Lysozyme-like_dom_sf"/>
</dbReference>
<dbReference type="SUPFAM" id="SSF56601">
    <property type="entry name" value="beta-lactamase/transpeptidase-like"/>
    <property type="match status" value="1"/>
</dbReference>
<dbReference type="GO" id="GO:0008360">
    <property type="term" value="P:regulation of cell shape"/>
    <property type="evidence" value="ECO:0007669"/>
    <property type="project" value="UniProtKB-KW"/>
</dbReference>
<accession>A0A6J6CIQ1</accession>
<feature type="compositionally biased region" description="Low complexity" evidence="12">
    <location>
        <begin position="673"/>
        <end position="711"/>
    </location>
</feature>
<proteinExistence type="predicted"/>
<dbReference type="SUPFAM" id="SSF53955">
    <property type="entry name" value="Lysozyme-like"/>
    <property type="match status" value="1"/>
</dbReference>
<keyword evidence="3" id="KW-0328">Glycosyltransferase</keyword>
<keyword evidence="5" id="KW-0378">Hydrolase</keyword>
<protein>
    <recommendedName>
        <fullName evidence="10">peptidoglycan glycosyltransferase</fullName>
        <ecNumber evidence="10">2.4.99.28</ecNumber>
    </recommendedName>
</protein>
<dbReference type="EC" id="2.4.99.28" evidence="10"/>
<keyword evidence="13" id="KW-1133">Transmembrane helix</keyword>
<dbReference type="InterPro" id="IPR001460">
    <property type="entry name" value="PCN-bd_Tpept"/>
</dbReference>
<feature type="transmembrane region" description="Helical" evidence="13">
    <location>
        <begin position="7"/>
        <end position="26"/>
    </location>
</feature>
<dbReference type="GO" id="GO:0009252">
    <property type="term" value="P:peptidoglycan biosynthetic process"/>
    <property type="evidence" value="ECO:0007669"/>
    <property type="project" value="UniProtKB-KW"/>
</dbReference>
<feature type="region of interest" description="Disordered" evidence="12">
    <location>
        <begin position="638"/>
        <end position="718"/>
    </location>
</feature>
<dbReference type="InterPro" id="IPR001264">
    <property type="entry name" value="Glyco_trans_51"/>
</dbReference>
<dbReference type="InterPro" id="IPR036950">
    <property type="entry name" value="PBP_transglycosylase"/>
</dbReference>
<dbReference type="GO" id="GO:0006508">
    <property type="term" value="P:proteolysis"/>
    <property type="evidence" value="ECO:0007669"/>
    <property type="project" value="UniProtKB-KW"/>
</dbReference>
<keyword evidence="13" id="KW-0812">Transmembrane</keyword>
<dbReference type="Pfam" id="PF00905">
    <property type="entry name" value="Transpeptidase"/>
    <property type="match status" value="1"/>
</dbReference>
<keyword evidence="13" id="KW-0472">Membrane</keyword>
<evidence type="ECO:0000256" key="8">
    <source>
        <dbReference type="ARBA" id="ARBA00023268"/>
    </source>
</evidence>
<keyword evidence="9" id="KW-0961">Cell wall biogenesis/degradation</keyword>
<evidence type="ECO:0000256" key="4">
    <source>
        <dbReference type="ARBA" id="ARBA00022679"/>
    </source>
</evidence>
<keyword evidence="7" id="KW-0573">Peptidoglycan synthesis</keyword>
<feature type="domain" description="Glycosyl transferase family 51" evidence="15">
    <location>
        <begin position="62"/>
        <end position="237"/>
    </location>
</feature>
<dbReference type="InterPro" id="IPR012338">
    <property type="entry name" value="Beta-lactam/transpept-like"/>
</dbReference>
<dbReference type="Pfam" id="PF00912">
    <property type="entry name" value="Transgly"/>
    <property type="match status" value="1"/>
</dbReference>
<dbReference type="GO" id="GO:0004180">
    <property type="term" value="F:carboxypeptidase activity"/>
    <property type="evidence" value="ECO:0007669"/>
    <property type="project" value="UniProtKB-KW"/>
</dbReference>
<dbReference type="PANTHER" id="PTHR32282:SF33">
    <property type="entry name" value="PEPTIDOGLYCAN GLYCOSYLTRANSFERASE"/>
    <property type="match status" value="1"/>
</dbReference>
<keyword evidence="8" id="KW-0511">Multifunctional enzyme</keyword>
<evidence type="ECO:0000256" key="6">
    <source>
        <dbReference type="ARBA" id="ARBA00022960"/>
    </source>
</evidence>
<dbReference type="GO" id="GO:0071555">
    <property type="term" value="P:cell wall organization"/>
    <property type="evidence" value="ECO:0007669"/>
    <property type="project" value="UniProtKB-KW"/>
</dbReference>
<evidence type="ECO:0000256" key="5">
    <source>
        <dbReference type="ARBA" id="ARBA00022801"/>
    </source>
</evidence>
<evidence type="ECO:0000313" key="16">
    <source>
        <dbReference type="EMBL" id="CAB4551257.1"/>
    </source>
</evidence>
<evidence type="ECO:0000256" key="12">
    <source>
        <dbReference type="SAM" id="MobiDB-lite"/>
    </source>
</evidence>
<keyword evidence="2" id="KW-0645">Protease</keyword>
<dbReference type="EMBL" id="CAEZVV010000001">
    <property type="protein sequence ID" value="CAB4632935.1"/>
    <property type="molecule type" value="Genomic_DNA"/>
</dbReference>
<evidence type="ECO:0000256" key="3">
    <source>
        <dbReference type="ARBA" id="ARBA00022676"/>
    </source>
</evidence>
<evidence type="ECO:0000256" key="2">
    <source>
        <dbReference type="ARBA" id="ARBA00022670"/>
    </source>
</evidence>
<keyword evidence="1" id="KW-0121">Carboxypeptidase</keyword>
<dbReference type="PANTHER" id="PTHR32282">
    <property type="entry name" value="BINDING PROTEIN TRANSPEPTIDASE, PUTATIVE-RELATED"/>
    <property type="match status" value="1"/>
</dbReference>
<evidence type="ECO:0000256" key="10">
    <source>
        <dbReference type="ARBA" id="ARBA00044770"/>
    </source>
</evidence>
<organism evidence="16">
    <name type="scientific">freshwater metagenome</name>
    <dbReference type="NCBI Taxonomy" id="449393"/>
    <lineage>
        <taxon>unclassified sequences</taxon>
        <taxon>metagenomes</taxon>
        <taxon>ecological metagenomes</taxon>
    </lineage>
</organism>
<evidence type="ECO:0000313" key="18">
    <source>
        <dbReference type="EMBL" id="CAB4632935.1"/>
    </source>
</evidence>
<dbReference type="GO" id="GO:0008658">
    <property type="term" value="F:penicillin binding"/>
    <property type="evidence" value="ECO:0007669"/>
    <property type="project" value="InterPro"/>
</dbReference>
<dbReference type="Gene3D" id="3.40.710.10">
    <property type="entry name" value="DD-peptidase/beta-lactamase superfamily"/>
    <property type="match status" value="1"/>
</dbReference>
<evidence type="ECO:0000259" key="14">
    <source>
        <dbReference type="Pfam" id="PF00905"/>
    </source>
</evidence>
<keyword evidence="4" id="KW-0808">Transferase</keyword>